<organism evidence="1">
    <name type="scientific">Ovis aries</name>
    <name type="common">Sheep</name>
    <dbReference type="NCBI Taxonomy" id="9940"/>
    <lineage>
        <taxon>Eukaryota</taxon>
        <taxon>Metazoa</taxon>
        <taxon>Chordata</taxon>
        <taxon>Craniata</taxon>
        <taxon>Vertebrata</taxon>
        <taxon>Euteleostomi</taxon>
        <taxon>Mammalia</taxon>
        <taxon>Eutheria</taxon>
        <taxon>Laurasiatheria</taxon>
        <taxon>Artiodactyla</taxon>
        <taxon>Ruminantia</taxon>
        <taxon>Pecora</taxon>
        <taxon>Bovidae</taxon>
        <taxon>Caprinae</taxon>
        <taxon>Ovis</taxon>
    </lineage>
</organism>
<dbReference type="Ensembl" id="ENSOART00020011062.2">
    <property type="protein sequence ID" value="ENSOARP00020009091.2"/>
    <property type="gene ID" value="ENSOARG00020007130.2"/>
</dbReference>
<protein>
    <submittedName>
        <fullName evidence="1">FA complementation group M</fullName>
    </submittedName>
</protein>
<reference evidence="1" key="3">
    <citation type="submission" date="2025-09" db="UniProtKB">
        <authorList>
            <consortium name="Ensembl"/>
        </authorList>
    </citation>
    <scope>IDENTIFICATION</scope>
</reference>
<sequence>MSGRQRTLFQTWGSNVSRSTGAPSCNSGTERPQSTGISRARFPAVAEAAGAAEAEPESDDDVLLVAVYEAEKQLSLENGGFCTSAGALWIYPTNCPVRDYQLHIARTALFCNTLVCLPTGLGKTFIAAVVMYNFYRWFPSGKVVFMAPTKPLVTQQIEACYRVMGIRQSHMAEMTGSTQAFTRKEIWGSKRVLFLTPQVMVNDLSRGACPAAEIKCLVIDEAHKALGNYAYCQVVRELVKYTNHFRILALSATPGSDIKAVQQVITNLLIGQIELRSEDSPDILPYSHERRVEKIVVPLGEELAAIQKAYVQGIQQGIIEGEFAICISLYHGYELLQQMGMRSLYFFLCGIMDGTKGMTRVRNELSRNADFMKLYDHLDSMFAHTRSTSASGISAIQKGGKDKKFCYSHPKLKKLEEVVVEHFKSWNAQKTSDKKCDETRVMIFSSFRDSVQEIAEMLLPHQPVIRVMTFVGHASGKSMKGFTQKEQLEVVKQFRSGGYNTLVSTCVGEEGLDIGEVDLIICFDAQKSPIRLIQRMGRTGRRRQGRIVVILAEGREERTYNQSQCNKRSIYKAISGNRQVLHFYQGSPRMVPDEVNPQLHKMFITHGVYEPEKPSRNLQRKSSIFSYRSGIKQSNSKDDWFLSEEEFKLWNRRYRLRDTDEIQEITLPQVQFLSLHNEENRPTEEPTVGIHQLSLSEWRLWQDHPLPTYQVDHSDRCHHFINIMQMIERMRHEEGECSYESEIKPYLRMEDVSSGSSAPRNEYNPFANGTFTNNRKSSFAKNINYGKSVSITESEEKCAEIFKQIPIKSTKIPSLKKKASENLKKDQPKKENKDADMEPLDTDDSSTAEHILQVDLRNGKRASDTGDVTATCTVSENGGNPSCGLLTDGQFTNKSTNSFTGNFFDSGYNSFSDEKSFSSSLFLSFEDELDTAKTDDQFFNCHSLTKEVLANVERFLSHSPPPLSGLSDLEYEISEGSALENSVFLPYSECLQNDKSTNLMSHSAVSSQQNLELNSLTFITHPSEKSCLCGTTNDKISDESSFCDSDKVHKDSKNEHLVSNNQIQINVGPSKDFAEEKNHDVDNSDLPILHTAQDESLLLFEDVNTEFNVSPPPLNSKCESLCISDRTAVSEMAPVSQFFISDELLLENDSEPQDQIVCDTNSWKSHEGLRGIHEGKLNNDENSFDCSKDLFSVTFDLGFCSTGSEDEVMDHASDTNNKILDDLPGRRLDIKQINGTNWVSNQAVMSGAHVDNSASVTTTHPSSEDKQSPTCSWFSMNATKSKEVMSPSFSQFSLPVGEKVMSTPLSESNILNSFSKKRIEMAKKSGSNMGKVNLHSSKETLNSTFGDSGLSTEKYKSKKQISLHRSCHSTEDEQLSSHESEDDAIFRRKSKKTKGNVLESPKNQKNSEVDSPLQVVKKRRVPPNRLDLSSSDESDNFHKRDPQSEDFKDHKRNAKRSIKVRKRQNHLKLIARKFLDEEAELSQEDAEYVSSDENDGSENEQDSSLLDFLNDETQLSQAINDSEMRAVYMKSVRSPLMSNRYKMVHKKHNNINIFSQIPEQDETYLEDSFCVDEEESCKSQSSEEVCVDFNLITEDCDTNESEKYKTRRAVKLKQMKMRQNCARSKNKLSRIILLDDSSEEENGVKDKQESGTVVDPSTVPSGSSLQSRDHSNPVGNQLLNQRRQTPPNFKVPVSDVSDCKPQSRTSMESASSLFTTVSAQKDCRKFPAQLKGASALEDSGTCVPCCSNSGPRLADTHASLRLPQEGHRTCILVDSREIVSGSEVVSSLRAIHGLQVEVCPLNGCDYIVSNRMVVERRSQSEMLNSITKNKLIDQIQHLQSMFERICVIVEKDREKTGDTSRMFRRTKSYDSLLTTLIGAGIRILFSSCQEETAGLLKELSLVEQRKNVGIHVPTVVNSNTCETLQFYLSIPNISYITALNMCHQFSSVKKMTNSTPQEISMYAQVTHQKAEEIYRYIHYIFDMQMLPTDLNQGSIKSDT</sequence>
<accession>A0AC11B3Z8</accession>
<reference evidence="1" key="1">
    <citation type="submission" date="2020-11" db="EMBL/GenBank/DDBJ databases">
        <authorList>
            <person name="Davenport K.M."/>
            <person name="Bickhart D.M."/>
            <person name="Smith T.P.L."/>
            <person name="Murdoch B.M."/>
            <person name="Rosen B.D."/>
        </authorList>
    </citation>
    <scope>NUCLEOTIDE SEQUENCE [LARGE SCALE GENOMIC DNA]</scope>
    <source>
        <strain evidence="1">OAR_USU_Benz2616</strain>
    </source>
</reference>
<proteinExistence type="predicted"/>
<evidence type="ECO:0000313" key="1">
    <source>
        <dbReference type="Ensembl" id="ENSOARP00020009091.2"/>
    </source>
</evidence>
<gene>
    <name evidence="1" type="primary">FANCM</name>
</gene>
<name>A0AC11B3Z8_SHEEP</name>
<reference evidence="1" key="2">
    <citation type="submission" date="2025-08" db="UniProtKB">
        <authorList>
            <consortium name="Ensembl"/>
        </authorList>
    </citation>
    <scope>IDENTIFICATION</scope>
</reference>